<organism evidence="2 3">
    <name type="scientific">Puccinia triticina</name>
    <dbReference type="NCBI Taxonomy" id="208348"/>
    <lineage>
        <taxon>Eukaryota</taxon>
        <taxon>Fungi</taxon>
        <taxon>Dikarya</taxon>
        <taxon>Basidiomycota</taxon>
        <taxon>Pucciniomycotina</taxon>
        <taxon>Pucciniomycetes</taxon>
        <taxon>Pucciniales</taxon>
        <taxon>Pucciniaceae</taxon>
        <taxon>Puccinia</taxon>
    </lineage>
</organism>
<feature type="region of interest" description="Disordered" evidence="1">
    <location>
        <begin position="27"/>
        <end position="72"/>
    </location>
</feature>
<feature type="compositionally biased region" description="Polar residues" evidence="1">
    <location>
        <begin position="52"/>
        <end position="62"/>
    </location>
</feature>
<reference evidence="2" key="1">
    <citation type="submission" date="2022-10" db="EMBL/GenBank/DDBJ databases">
        <title>Puccinia triticina Genome sequencing and assembly.</title>
        <authorList>
            <person name="Li C."/>
        </authorList>
    </citation>
    <scope>NUCLEOTIDE SEQUENCE</scope>
    <source>
        <strain evidence="2">Pt15</strain>
    </source>
</reference>
<gene>
    <name evidence="2" type="ORF">PtA15_12A88</name>
</gene>
<dbReference type="GeneID" id="77803144"/>
<evidence type="ECO:0000256" key="1">
    <source>
        <dbReference type="SAM" id="MobiDB-lite"/>
    </source>
</evidence>
<dbReference type="RefSeq" id="XP_053025658.1">
    <property type="nucleotide sequence ID" value="XM_053162250.1"/>
</dbReference>
<dbReference type="Proteomes" id="UP001164743">
    <property type="component" value="Chromosome 12A"/>
</dbReference>
<protein>
    <submittedName>
        <fullName evidence="2">Uncharacterized protein</fullName>
    </submittedName>
</protein>
<accession>A0ABY7D0H7</accession>
<evidence type="ECO:0000313" key="2">
    <source>
        <dbReference type="EMBL" id="WAQ90103.1"/>
    </source>
</evidence>
<name>A0ABY7D0H7_9BASI</name>
<evidence type="ECO:0000313" key="3">
    <source>
        <dbReference type="Proteomes" id="UP001164743"/>
    </source>
</evidence>
<sequence length="72" mass="8421">MITELIQETFEEHEIYLKSLKVETDPPLKHTSLERPPNPESKSDGDEFNFYPENSQAVQLNTKIERYTNVPN</sequence>
<proteinExistence type="predicted"/>
<dbReference type="EMBL" id="CP110432">
    <property type="protein sequence ID" value="WAQ90103.1"/>
    <property type="molecule type" value="Genomic_DNA"/>
</dbReference>
<keyword evidence="3" id="KW-1185">Reference proteome</keyword>